<keyword evidence="4" id="KW-0158">Chromosome</keyword>
<dbReference type="GO" id="GO:0008278">
    <property type="term" value="C:cohesin complex"/>
    <property type="evidence" value="ECO:0007669"/>
    <property type="project" value="InterPro"/>
</dbReference>
<feature type="region of interest" description="Disordered" evidence="7">
    <location>
        <begin position="240"/>
        <end position="290"/>
    </location>
</feature>
<dbReference type="GO" id="GO:1990414">
    <property type="term" value="P:replication-born double-strand break repair via sister chromatid exchange"/>
    <property type="evidence" value="ECO:0007669"/>
    <property type="project" value="TreeGrafter"/>
</dbReference>
<dbReference type="OrthoDB" id="10071381at2759"/>
<dbReference type="Pfam" id="PF04825">
    <property type="entry name" value="Rad21_Rec8_N"/>
    <property type="match status" value="1"/>
</dbReference>
<dbReference type="EMBL" id="JAFIRN010000009">
    <property type="protein sequence ID" value="KAG5842696.1"/>
    <property type="molecule type" value="Genomic_DNA"/>
</dbReference>
<dbReference type="OMA" id="HEDYEFP"/>
<evidence type="ECO:0000313" key="11">
    <source>
        <dbReference type="Proteomes" id="UP001044222"/>
    </source>
</evidence>
<feature type="region of interest" description="Disordered" evidence="7">
    <location>
        <begin position="528"/>
        <end position="566"/>
    </location>
</feature>
<dbReference type="SUPFAM" id="SSF46785">
    <property type="entry name" value="Winged helix' DNA-binding domain"/>
    <property type="match status" value="1"/>
</dbReference>
<evidence type="ECO:0000259" key="9">
    <source>
        <dbReference type="Pfam" id="PF04825"/>
    </source>
</evidence>
<organism evidence="10 11">
    <name type="scientific">Anguilla anguilla</name>
    <name type="common">European freshwater eel</name>
    <name type="synonym">Muraena anguilla</name>
    <dbReference type="NCBI Taxonomy" id="7936"/>
    <lineage>
        <taxon>Eukaryota</taxon>
        <taxon>Metazoa</taxon>
        <taxon>Chordata</taxon>
        <taxon>Craniata</taxon>
        <taxon>Vertebrata</taxon>
        <taxon>Euteleostomi</taxon>
        <taxon>Actinopterygii</taxon>
        <taxon>Neopterygii</taxon>
        <taxon>Teleostei</taxon>
        <taxon>Anguilliformes</taxon>
        <taxon>Anguillidae</taxon>
        <taxon>Anguilla</taxon>
    </lineage>
</organism>
<evidence type="ECO:0008006" key="12">
    <source>
        <dbReference type="Google" id="ProtNLM"/>
    </source>
</evidence>
<feature type="region of interest" description="Disordered" evidence="7">
    <location>
        <begin position="417"/>
        <end position="436"/>
    </location>
</feature>
<dbReference type="InterPro" id="IPR006909">
    <property type="entry name" value="Rad21/Rec8_C_eu"/>
</dbReference>
<name>A0A9D3RUY4_ANGAN</name>
<dbReference type="InterPro" id="IPR006910">
    <property type="entry name" value="Rad21_Rec8_N"/>
</dbReference>
<dbReference type="FunFam" id="1.10.10.580:FF:000001">
    <property type="entry name" value="double-strand-break repair protein rad21 homolog"/>
    <property type="match status" value="1"/>
</dbReference>
<dbReference type="InterPro" id="IPR039781">
    <property type="entry name" value="Rad21/Rec8-like"/>
</dbReference>
<evidence type="ECO:0000256" key="7">
    <source>
        <dbReference type="SAM" id="MobiDB-lite"/>
    </source>
</evidence>
<feature type="region of interest" description="Disordered" evidence="7">
    <location>
        <begin position="451"/>
        <end position="486"/>
    </location>
</feature>
<sequence length="640" mass="72038">MFYAHFVLSKRGPLAKIWLAAHWDKKLTKAHVFECNLESSVESIISPKVKMALRTSGHLLLGVVRIYHRKAKYLLADCNEAFIKIKMAFRPGVVDLPEENREAAYNAITLPEEFHDFDQPLPDLDDIDVAQQFTLNQSRVEEITMREEVANLTLLQENDFADFGMDDREMMREESAFEVDIIHGASASNLLLEPEPGSGQMAEKSNHLEYDDQYKDDFGDNHMESSEGGMLVDKLLSNEDGGGIFDDPPAITESVMMPQDHGDDEDDFDNLSPGGPDSPDSGPVEPLPTMTDQTEQTTLVHNEEEAFALEPIDITVKETKAKRKRKLIVDSVKELDSKTIRAQLSDYSDIVTTLDLAPPTKKLMMWKETGGVEKLFSLPAQPLWNSRLLKMFTRCLTPLVPDELRKRKKGGEADSLDEFLKDLENPEVPRDEVLPQQRDIIDQTIIEEPSVLQASAMESSRTTLDESIMPPPSAQRGVKRKAQDSEPALPMGALEPQAERSALAQPQLDMPQVDLPPEEVSSLNQLIPELDLLGEKGKEKDKDDDEEEEEEEGQGGDQDQEERRWNKRTQQMLHGLQRVMAKTGAESISLLELCRNNNKKQAAAKFYSFLVLKKQQAIELSQSEPYSDIIATPGPRFQIV</sequence>
<feature type="domain" description="Rad21/Rec8-like protein C-terminal eukaryotic" evidence="8">
    <location>
        <begin position="584"/>
        <end position="637"/>
    </location>
</feature>
<evidence type="ECO:0000256" key="1">
    <source>
        <dbReference type="ARBA" id="ARBA00004123"/>
    </source>
</evidence>
<dbReference type="GO" id="GO:0003682">
    <property type="term" value="F:chromatin binding"/>
    <property type="evidence" value="ECO:0007669"/>
    <property type="project" value="TreeGrafter"/>
</dbReference>
<dbReference type="Proteomes" id="UP001044222">
    <property type="component" value="Chromosome 9"/>
</dbReference>
<dbReference type="InterPro" id="IPR049589">
    <property type="entry name" value="NXP1_M-like"/>
</dbReference>
<reference evidence="10" key="1">
    <citation type="submission" date="2021-01" db="EMBL/GenBank/DDBJ databases">
        <title>A chromosome-scale assembly of European eel, Anguilla anguilla.</title>
        <authorList>
            <person name="Henkel C."/>
            <person name="Jong-Raadsen S.A."/>
            <person name="Dufour S."/>
            <person name="Weltzien F.-A."/>
            <person name="Palstra A.P."/>
            <person name="Pelster B."/>
            <person name="Spaink H.P."/>
            <person name="Van Den Thillart G.E."/>
            <person name="Jansen H."/>
            <person name="Zahm M."/>
            <person name="Klopp C."/>
            <person name="Cedric C."/>
            <person name="Louis A."/>
            <person name="Berthelot C."/>
            <person name="Parey E."/>
            <person name="Roest Crollius H."/>
            <person name="Montfort J."/>
            <person name="Robinson-Rechavi M."/>
            <person name="Bucao C."/>
            <person name="Bouchez O."/>
            <person name="Gislard M."/>
            <person name="Lluch J."/>
            <person name="Milhes M."/>
            <person name="Lampietro C."/>
            <person name="Lopez Roques C."/>
            <person name="Donnadieu C."/>
            <person name="Braasch I."/>
            <person name="Desvignes T."/>
            <person name="Postlethwait J."/>
            <person name="Bobe J."/>
            <person name="Guiguen Y."/>
            <person name="Dirks R."/>
        </authorList>
    </citation>
    <scope>NUCLEOTIDE SEQUENCE</scope>
    <source>
        <strain evidence="10">Tag_6206</strain>
        <tissue evidence="10">Liver</tissue>
    </source>
</reference>
<evidence type="ECO:0000259" key="8">
    <source>
        <dbReference type="Pfam" id="PF04824"/>
    </source>
</evidence>
<dbReference type="PANTHER" id="PTHR12585">
    <property type="entry name" value="SCC1 / RAD21 FAMILY MEMBER"/>
    <property type="match status" value="1"/>
</dbReference>
<dbReference type="PANTHER" id="PTHR12585:SF71">
    <property type="entry name" value="DOUBLE-STRAND-BREAK REPAIR PROTEIN RAD21 HOMOLOG-RELATED"/>
    <property type="match status" value="1"/>
</dbReference>
<dbReference type="GO" id="GO:0007059">
    <property type="term" value="P:chromosome segregation"/>
    <property type="evidence" value="ECO:0007669"/>
    <property type="project" value="UniProtKB-KW"/>
</dbReference>
<dbReference type="InterPro" id="IPR023093">
    <property type="entry name" value="ScpA-like_C"/>
</dbReference>
<keyword evidence="6" id="KW-0539">Nucleus</keyword>
<feature type="compositionally biased region" description="Acidic residues" evidence="7">
    <location>
        <begin position="542"/>
        <end position="560"/>
    </location>
</feature>
<dbReference type="GO" id="GO:0005634">
    <property type="term" value="C:nucleus"/>
    <property type="evidence" value="ECO:0007669"/>
    <property type="project" value="UniProtKB-SubCell"/>
</dbReference>
<evidence type="ECO:0000256" key="3">
    <source>
        <dbReference type="ARBA" id="ARBA00009870"/>
    </source>
</evidence>
<feature type="domain" description="Rad21/Rec8-like protein N-terminal" evidence="9">
    <location>
        <begin position="1"/>
        <end position="103"/>
    </location>
</feature>
<evidence type="ECO:0000313" key="10">
    <source>
        <dbReference type="EMBL" id="KAG5842696.1"/>
    </source>
</evidence>
<gene>
    <name evidence="10" type="ORF">ANANG_G00180360</name>
</gene>
<dbReference type="AlphaFoldDB" id="A0A9D3RUY4"/>
<feature type="compositionally biased region" description="Basic and acidic residues" evidence="7">
    <location>
        <begin position="418"/>
        <end position="433"/>
    </location>
</feature>
<evidence type="ECO:0000256" key="6">
    <source>
        <dbReference type="ARBA" id="ARBA00023242"/>
    </source>
</evidence>
<protein>
    <recommendedName>
        <fullName evidence="12">Rad21/Rec8-like protein N-terminal domain-containing protein</fullName>
    </recommendedName>
</protein>
<evidence type="ECO:0000256" key="5">
    <source>
        <dbReference type="ARBA" id="ARBA00022829"/>
    </source>
</evidence>
<keyword evidence="5" id="KW-0159">Chromosome partition</keyword>
<feature type="compositionally biased region" description="Polar residues" evidence="7">
    <location>
        <begin position="452"/>
        <end position="462"/>
    </location>
</feature>
<comment type="caution">
    <text evidence="10">The sequence shown here is derived from an EMBL/GenBank/DDBJ whole genome shotgun (WGS) entry which is preliminary data.</text>
</comment>
<dbReference type="GO" id="GO:0007062">
    <property type="term" value="P:sister chromatid cohesion"/>
    <property type="evidence" value="ECO:0007669"/>
    <property type="project" value="InterPro"/>
</dbReference>
<dbReference type="InterPro" id="IPR036390">
    <property type="entry name" value="WH_DNA-bd_sf"/>
</dbReference>
<keyword evidence="11" id="KW-1185">Reference proteome</keyword>
<comment type="subcellular location">
    <subcellularLocation>
        <location evidence="2">Chromosome</location>
    </subcellularLocation>
    <subcellularLocation>
        <location evidence="1">Nucleus</location>
    </subcellularLocation>
</comment>
<dbReference type="Gene3D" id="1.10.10.580">
    <property type="entry name" value="Structural maintenance of chromosome 1. Chain E"/>
    <property type="match status" value="1"/>
</dbReference>
<dbReference type="Pfam" id="PF04824">
    <property type="entry name" value="Rad21_Rec8"/>
    <property type="match status" value="1"/>
</dbReference>
<accession>A0A9D3RUY4</accession>
<dbReference type="CDD" id="cd21792">
    <property type="entry name" value="Rad21_Rec8_M_NXP1-like"/>
    <property type="match status" value="1"/>
</dbReference>
<feature type="compositionally biased region" description="Low complexity" evidence="7">
    <location>
        <begin position="272"/>
        <end position="283"/>
    </location>
</feature>
<evidence type="ECO:0000256" key="4">
    <source>
        <dbReference type="ARBA" id="ARBA00022454"/>
    </source>
</evidence>
<evidence type="ECO:0000256" key="2">
    <source>
        <dbReference type="ARBA" id="ARBA00004286"/>
    </source>
</evidence>
<comment type="similarity">
    <text evidence="3">Belongs to the rad21 family.</text>
</comment>
<proteinExistence type="inferred from homology"/>